<feature type="region of interest" description="Disordered" evidence="1">
    <location>
        <begin position="323"/>
        <end position="342"/>
    </location>
</feature>
<evidence type="ECO:0000313" key="2">
    <source>
        <dbReference type="EMBL" id="KAK6143702.1"/>
    </source>
</evidence>
<reference evidence="2 3" key="1">
    <citation type="journal article" date="2021" name="Comput. Struct. Biotechnol. J.">
        <title>De novo genome assembly of the potent medicinal plant Rehmannia glutinosa using nanopore technology.</title>
        <authorList>
            <person name="Ma L."/>
            <person name="Dong C."/>
            <person name="Song C."/>
            <person name="Wang X."/>
            <person name="Zheng X."/>
            <person name="Niu Y."/>
            <person name="Chen S."/>
            <person name="Feng W."/>
        </authorList>
    </citation>
    <scope>NUCLEOTIDE SEQUENCE [LARGE SCALE GENOMIC DNA]</scope>
    <source>
        <strain evidence="2">DH-2019</strain>
    </source>
</reference>
<keyword evidence="3" id="KW-1185">Reference proteome</keyword>
<dbReference type="Proteomes" id="UP001318860">
    <property type="component" value="Unassembled WGS sequence"/>
</dbReference>
<gene>
    <name evidence="2" type="ORF">DH2020_024050</name>
</gene>
<feature type="compositionally biased region" description="Polar residues" evidence="1">
    <location>
        <begin position="484"/>
        <end position="493"/>
    </location>
</feature>
<feature type="compositionally biased region" description="Polar residues" evidence="1">
    <location>
        <begin position="403"/>
        <end position="427"/>
    </location>
</feature>
<comment type="caution">
    <text evidence="2">The sequence shown here is derived from an EMBL/GenBank/DDBJ whole genome shotgun (WGS) entry which is preliminary data.</text>
</comment>
<evidence type="ECO:0008006" key="4">
    <source>
        <dbReference type="Google" id="ProtNLM"/>
    </source>
</evidence>
<dbReference type="PANTHER" id="PTHR33334:SF8">
    <property type="entry name" value="PROTEIN LNK1"/>
    <property type="match status" value="1"/>
</dbReference>
<name>A0ABR0W7R4_REHGL</name>
<dbReference type="InterPro" id="IPR039928">
    <property type="entry name" value="LNK"/>
</dbReference>
<protein>
    <recommendedName>
        <fullName evidence="4">Protein LNK1-like</fullName>
    </recommendedName>
</protein>
<feature type="compositionally biased region" description="Polar residues" evidence="1">
    <location>
        <begin position="440"/>
        <end position="453"/>
    </location>
</feature>
<feature type="region of interest" description="Disordered" evidence="1">
    <location>
        <begin position="105"/>
        <end position="131"/>
    </location>
</feature>
<dbReference type="PANTHER" id="PTHR33334">
    <property type="entry name" value="PROTEIN LNK1"/>
    <property type="match status" value="1"/>
</dbReference>
<proteinExistence type="predicted"/>
<organism evidence="2 3">
    <name type="scientific">Rehmannia glutinosa</name>
    <name type="common">Chinese foxglove</name>
    <dbReference type="NCBI Taxonomy" id="99300"/>
    <lineage>
        <taxon>Eukaryota</taxon>
        <taxon>Viridiplantae</taxon>
        <taxon>Streptophyta</taxon>
        <taxon>Embryophyta</taxon>
        <taxon>Tracheophyta</taxon>
        <taxon>Spermatophyta</taxon>
        <taxon>Magnoliopsida</taxon>
        <taxon>eudicotyledons</taxon>
        <taxon>Gunneridae</taxon>
        <taxon>Pentapetalae</taxon>
        <taxon>asterids</taxon>
        <taxon>lamiids</taxon>
        <taxon>Lamiales</taxon>
        <taxon>Orobanchaceae</taxon>
        <taxon>Rehmannieae</taxon>
        <taxon>Rehmannia</taxon>
    </lineage>
</organism>
<evidence type="ECO:0000256" key="1">
    <source>
        <dbReference type="SAM" id="MobiDB-lite"/>
    </source>
</evidence>
<feature type="compositionally biased region" description="Polar residues" evidence="1">
    <location>
        <begin position="333"/>
        <end position="342"/>
    </location>
</feature>
<evidence type="ECO:0000313" key="3">
    <source>
        <dbReference type="Proteomes" id="UP001318860"/>
    </source>
</evidence>
<feature type="compositionally biased region" description="Basic and acidic residues" evidence="1">
    <location>
        <begin position="428"/>
        <end position="439"/>
    </location>
</feature>
<dbReference type="EMBL" id="JABTTQ020000013">
    <property type="protein sequence ID" value="KAK6143702.1"/>
    <property type="molecule type" value="Genomic_DNA"/>
</dbReference>
<feature type="region of interest" description="Disordered" evidence="1">
    <location>
        <begin position="389"/>
        <end position="493"/>
    </location>
</feature>
<feature type="compositionally biased region" description="Basic and acidic residues" evidence="1">
    <location>
        <begin position="462"/>
        <end position="473"/>
    </location>
</feature>
<feature type="compositionally biased region" description="Polar residues" evidence="1">
    <location>
        <begin position="113"/>
        <end position="131"/>
    </location>
</feature>
<sequence>MLQGMSDVHAYEFVDRAWDEFCWSDDHLVPHTGSKRLDDCRTLGDNHKKPRCELTRAGDRSAATYVDQGRELAGFSIPSKRKNTMLEKDLWSHKLNGAFLSASNSDPIKEPSSLASDNTMPSTHSLKSTNAHPNVSKFCGSDTTLGDKNTIVDNNSFNYPLGDVNHTGTDLHYFGNAENKDSNDFLYYGWPEIGNFEDIGGMFRGCDSTFGLGVPKDDELGWLSSADDLGGSGDVVKPDVKFPCPEPNVVENISEFSKGHSITDSGMTNAPIGYKKSSWTSDKSDSCVSFVMRPATADRKDGFTPQEQINKYKMQIKLQNQSDGKSKEHCIGNGSSNNFSDLPNEVTQLPSGLTSHHAFPSVHMQQKQHAGCPDLYNYLQDLISNGNSDNSRTRLSDPASVNLKPSTVISETTDITSISPRDSSNASQREKLHRCEGRRSSMSSSLKNGSAIVQGSEFDSDSVGKYENHKDTEGVSLATPAELGSSNLQESSTMSSRLDDISLEAASFRQLQLVMERLDLRMKLCIRDSLYRLAWSAEQRHNHANLNDGFGYEGDAAGGASMAENKCTSFMDMETDTNPIDRSIAHLLFYRSSCSPSTPAHDSFPFKSPSVVQAPVLVENLVGEENVSEAEKVSDC</sequence>
<accession>A0ABR0W7R4</accession>